<evidence type="ECO:0000313" key="7">
    <source>
        <dbReference type="Proteomes" id="UP000480929"/>
    </source>
</evidence>
<dbReference type="Gene3D" id="3.40.630.30">
    <property type="match status" value="1"/>
</dbReference>
<feature type="domain" description="N-acetyltransferase" evidence="3">
    <location>
        <begin position="2"/>
        <end position="161"/>
    </location>
</feature>
<dbReference type="GO" id="GO:0016747">
    <property type="term" value="F:acyltransferase activity, transferring groups other than amino-acyl groups"/>
    <property type="evidence" value="ECO:0007669"/>
    <property type="project" value="InterPro"/>
</dbReference>
<evidence type="ECO:0000256" key="1">
    <source>
        <dbReference type="ARBA" id="ARBA00022679"/>
    </source>
</evidence>
<comment type="caution">
    <text evidence="4">The sequence shown here is derived from an EMBL/GenBank/DDBJ whole genome shotgun (WGS) entry which is preliminary data.</text>
</comment>
<proteinExistence type="predicted"/>
<sequence>MRMIRKAIPQDAWGLAKVHSLSWQAAYAGLIDPEFLKTRTPEHSYNIFSQDGCDSIWLAEQDGQIIGFCRISESEEAGEKCGEIAALYLLPQFQHQGIGRRLIEAGIEQLRRHGYPRIVCWVLKSNQNARQFYQRCGFVEDPVEQTLVMGTPQTILRCHFDIKS</sequence>
<dbReference type="Pfam" id="PF00583">
    <property type="entry name" value="Acetyltransf_1"/>
    <property type="match status" value="1"/>
</dbReference>
<dbReference type="CDD" id="cd04301">
    <property type="entry name" value="NAT_SF"/>
    <property type="match status" value="1"/>
</dbReference>
<name>A0A6N7SC92_9FIRM</name>
<dbReference type="EMBL" id="WKPI01000051">
    <property type="protein sequence ID" value="MSC35007.1"/>
    <property type="molecule type" value="Genomic_DNA"/>
</dbReference>
<organism evidence="4 6">
    <name type="scientific">Holdemania massiliensis</name>
    <dbReference type="NCBI Taxonomy" id="1468449"/>
    <lineage>
        <taxon>Bacteria</taxon>
        <taxon>Bacillati</taxon>
        <taxon>Bacillota</taxon>
        <taxon>Erysipelotrichia</taxon>
        <taxon>Erysipelotrichales</taxon>
        <taxon>Erysipelotrichaceae</taxon>
        <taxon>Holdemania</taxon>
    </lineage>
</organism>
<protein>
    <submittedName>
        <fullName evidence="4">GNAT family N-acetyltransferase</fullName>
    </submittedName>
</protein>
<dbReference type="InterPro" id="IPR016181">
    <property type="entry name" value="Acyl_CoA_acyltransferase"/>
</dbReference>
<dbReference type="RefSeq" id="WP_154240565.1">
    <property type="nucleotide sequence ID" value="NZ_CALJPI010000071.1"/>
</dbReference>
<dbReference type="AlphaFoldDB" id="A0A6N7SC92"/>
<evidence type="ECO:0000259" key="3">
    <source>
        <dbReference type="PROSITE" id="PS51186"/>
    </source>
</evidence>
<keyword evidence="2" id="KW-0012">Acyltransferase</keyword>
<dbReference type="PANTHER" id="PTHR43877">
    <property type="entry name" value="AMINOALKYLPHOSPHONATE N-ACETYLTRANSFERASE-RELATED-RELATED"/>
    <property type="match status" value="1"/>
</dbReference>
<dbReference type="Proteomes" id="UP000480929">
    <property type="component" value="Unassembled WGS sequence"/>
</dbReference>
<accession>A0A6N7SC92</accession>
<dbReference type="InterPro" id="IPR050832">
    <property type="entry name" value="Bact_Acetyltransf"/>
</dbReference>
<dbReference type="OrthoDB" id="5292888at2"/>
<evidence type="ECO:0000256" key="2">
    <source>
        <dbReference type="ARBA" id="ARBA00023315"/>
    </source>
</evidence>
<gene>
    <name evidence="5" type="ORF">GKD88_17960</name>
    <name evidence="4" type="ORF">GKE08_18050</name>
</gene>
<dbReference type="SUPFAM" id="SSF55729">
    <property type="entry name" value="Acyl-CoA N-acyltransferases (Nat)"/>
    <property type="match status" value="1"/>
</dbReference>
<keyword evidence="7" id="KW-1185">Reference proteome</keyword>
<dbReference type="Proteomes" id="UP000433575">
    <property type="component" value="Unassembled WGS sequence"/>
</dbReference>
<dbReference type="InterPro" id="IPR000182">
    <property type="entry name" value="GNAT_dom"/>
</dbReference>
<evidence type="ECO:0000313" key="5">
    <source>
        <dbReference type="EMBL" id="MSC35007.1"/>
    </source>
</evidence>
<keyword evidence="1 4" id="KW-0808">Transferase</keyword>
<dbReference type="PROSITE" id="PS51186">
    <property type="entry name" value="GNAT"/>
    <property type="match status" value="1"/>
</dbReference>
<evidence type="ECO:0000313" key="4">
    <source>
        <dbReference type="EMBL" id="MSA91230.1"/>
    </source>
</evidence>
<reference evidence="6 7" key="1">
    <citation type="journal article" date="2019" name="Nat. Med.">
        <title>A library of human gut bacterial isolates paired with longitudinal multiomics data enables mechanistic microbiome research.</title>
        <authorList>
            <person name="Poyet M."/>
            <person name="Groussin M."/>
            <person name="Gibbons S.M."/>
            <person name="Avila-Pacheco J."/>
            <person name="Jiang X."/>
            <person name="Kearney S.M."/>
            <person name="Perrotta A.R."/>
            <person name="Berdy B."/>
            <person name="Zhao S."/>
            <person name="Lieberman T.D."/>
            <person name="Swanson P.K."/>
            <person name="Smith M."/>
            <person name="Roesemann S."/>
            <person name="Alexander J.E."/>
            <person name="Rich S.A."/>
            <person name="Livny J."/>
            <person name="Vlamakis H."/>
            <person name="Clish C."/>
            <person name="Bullock K."/>
            <person name="Deik A."/>
            <person name="Scott J."/>
            <person name="Pierce K.A."/>
            <person name="Xavier R.J."/>
            <person name="Alm E.J."/>
        </authorList>
    </citation>
    <scope>NUCLEOTIDE SEQUENCE [LARGE SCALE GENOMIC DNA]</scope>
    <source>
        <strain evidence="4 6">BIOML-A4</strain>
        <strain evidence="5 7">BIOML-A5</strain>
    </source>
</reference>
<dbReference type="EMBL" id="WKPJ01000048">
    <property type="protein sequence ID" value="MSA91230.1"/>
    <property type="molecule type" value="Genomic_DNA"/>
</dbReference>
<evidence type="ECO:0000313" key="6">
    <source>
        <dbReference type="Proteomes" id="UP000433575"/>
    </source>
</evidence>